<dbReference type="EMBL" id="JAACXV010000393">
    <property type="protein sequence ID" value="KAF7278674.1"/>
    <property type="molecule type" value="Genomic_DNA"/>
</dbReference>
<organism evidence="2 3">
    <name type="scientific">Rhynchophorus ferrugineus</name>
    <name type="common">Red palm weevil</name>
    <name type="synonym">Curculio ferrugineus</name>
    <dbReference type="NCBI Taxonomy" id="354439"/>
    <lineage>
        <taxon>Eukaryota</taxon>
        <taxon>Metazoa</taxon>
        <taxon>Ecdysozoa</taxon>
        <taxon>Arthropoda</taxon>
        <taxon>Hexapoda</taxon>
        <taxon>Insecta</taxon>
        <taxon>Pterygota</taxon>
        <taxon>Neoptera</taxon>
        <taxon>Endopterygota</taxon>
        <taxon>Coleoptera</taxon>
        <taxon>Polyphaga</taxon>
        <taxon>Cucujiformia</taxon>
        <taxon>Curculionidae</taxon>
        <taxon>Dryophthorinae</taxon>
        <taxon>Rhynchophorus</taxon>
    </lineage>
</organism>
<accession>A0A834IF58</accession>
<feature type="compositionally biased region" description="Basic and acidic residues" evidence="1">
    <location>
        <begin position="42"/>
        <end position="60"/>
    </location>
</feature>
<protein>
    <submittedName>
        <fullName evidence="2">Uncharacterized protein</fullName>
    </submittedName>
</protein>
<comment type="caution">
    <text evidence="2">The sequence shown here is derived from an EMBL/GenBank/DDBJ whole genome shotgun (WGS) entry which is preliminary data.</text>
</comment>
<proteinExistence type="predicted"/>
<reference evidence="2" key="1">
    <citation type="submission" date="2020-08" db="EMBL/GenBank/DDBJ databases">
        <title>Genome sequencing and assembly of the red palm weevil Rhynchophorus ferrugineus.</title>
        <authorList>
            <person name="Dias G.B."/>
            <person name="Bergman C.M."/>
            <person name="Manee M."/>
        </authorList>
    </citation>
    <scope>NUCLEOTIDE SEQUENCE</scope>
    <source>
        <strain evidence="2">AA-2017</strain>
        <tissue evidence="2">Whole larva</tissue>
    </source>
</reference>
<evidence type="ECO:0000256" key="1">
    <source>
        <dbReference type="SAM" id="MobiDB-lite"/>
    </source>
</evidence>
<gene>
    <name evidence="2" type="ORF">GWI33_008123</name>
</gene>
<dbReference type="AlphaFoldDB" id="A0A834IF58"/>
<feature type="region of interest" description="Disordered" evidence="1">
    <location>
        <begin position="42"/>
        <end position="87"/>
    </location>
</feature>
<sequence>MRSELNIRKHLLKTTLNELNEVELKLDPLMSVDHAGYRIEPHDLAEKYPEHGGHDAEHHAAPAQVQGPGRGEDAGGQEVPHASAAHGADHAVYGALVKF</sequence>
<evidence type="ECO:0000313" key="3">
    <source>
        <dbReference type="Proteomes" id="UP000625711"/>
    </source>
</evidence>
<name>A0A834IF58_RHYFE</name>
<keyword evidence="3" id="KW-1185">Reference proteome</keyword>
<evidence type="ECO:0000313" key="2">
    <source>
        <dbReference type="EMBL" id="KAF7278674.1"/>
    </source>
</evidence>
<dbReference type="Proteomes" id="UP000625711">
    <property type="component" value="Unassembled WGS sequence"/>
</dbReference>